<dbReference type="Pfam" id="PF24681">
    <property type="entry name" value="Kelch_KLHDC2_KLHL20_DRC7"/>
    <property type="match status" value="2"/>
</dbReference>
<protein>
    <submittedName>
        <fullName evidence="3">Kelch domain-containing protein 2</fullName>
    </submittedName>
</protein>
<dbReference type="InterPro" id="IPR015915">
    <property type="entry name" value="Kelch-typ_b-propeller"/>
</dbReference>
<sequence length="345" mass="39237">MEIDKESHPRNVPPRTGHVCVYYNKYMMVWGGYANQNISNLQEAYLPPADIWLYNTDVGYWLKKETTGQCPPGTSGASACLFDHFMYLFAGHTRDGNVNTLYKLDLHTLEWGSVEAALDSDLPSPRDKCVCWVHQNRLHFFGGFCVPLDNYLKENGEFHADIVGLRGWNNQLLIFDLETKMWSNPHCKGQVPSSRAAHATAKAGNQVYLFGGRHIAERLNDLHCLNLDTLTWTGPLVVTGNVPPGRSWHTFTLVSERQIFLYGGFDQMNNSLNDAWILDIVVLKWTKLDHYIEYKPHLWHTACRTLEGQVVVFGGCTNNILSLEEPTEHSNELLIFSLNPLSLLR</sequence>
<name>A0A210QIS7_MIZYE</name>
<evidence type="ECO:0000313" key="3">
    <source>
        <dbReference type="EMBL" id="OWF48599.1"/>
    </source>
</evidence>
<accession>A0A210QIS7</accession>
<dbReference type="EMBL" id="NEDP02003477">
    <property type="protein sequence ID" value="OWF48599.1"/>
    <property type="molecule type" value="Genomic_DNA"/>
</dbReference>
<evidence type="ECO:0000313" key="4">
    <source>
        <dbReference type="Proteomes" id="UP000242188"/>
    </source>
</evidence>
<comment type="caution">
    <text evidence="3">The sequence shown here is derived from an EMBL/GenBank/DDBJ whole genome shotgun (WGS) entry which is preliminary data.</text>
</comment>
<dbReference type="Gene3D" id="2.120.10.80">
    <property type="entry name" value="Kelch-type beta propeller"/>
    <property type="match status" value="2"/>
</dbReference>
<dbReference type="Proteomes" id="UP000242188">
    <property type="component" value="Unassembled WGS sequence"/>
</dbReference>
<dbReference type="SUPFAM" id="SSF50965">
    <property type="entry name" value="Galactose oxidase, central domain"/>
    <property type="match status" value="1"/>
</dbReference>
<dbReference type="InterPro" id="IPR011043">
    <property type="entry name" value="Gal_Oxase/kelch_b-propeller"/>
</dbReference>
<reference evidence="3 4" key="1">
    <citation type="journal article" date="2017" name="Nat. Ecol. Evol.">
        <title>Scallop genome provides insights into evolution of bilaterian karyotype and development.</title>
        <authorList>
            <person name="Wang S."/>
            <person name="Zhang J."/>
            <person name="Jiao W."/>
            <person name="Li J."/>
            <person name="Xun X."/>
            <person name="Sun Y."/>
            <person name="Guo X."/>
            <person name="Huan P."/>
            <person name="Dong B."/>
            <person name="Zhang L."/>
            <person name="Hu X."/>
            <person name="Sun X."/>
            <person name="Wang J."/>
            <person name="Zhao C."/>
            <person name="Wang Y."/>
            <person name="Wang D."/>
            <person name="Huang X."/>
            <person name="Wang R."/>
            <person name="Lv J."/>
            <person name="Li Y."/>
            <person name="Zhang Z."/>
            <person name="Liu B."/>
            <person name="Lu W."/>
            <person name="Hui Y."/>
            <person name="Liang J."/>
            <person name="Zhou Z."/>
            <person name="Hou R."/>
            <person name="Li X."/>
            <person name="Liu Y."/>
            <person name="Li H."/>
            <person name="Ning X."/>
            <person name="Lin Y."/>
            <person name="Zhao L."/>
            <person name="Xing Q."/>
            <person name="Dou J."/>
            <person name="Li Y."/>
            <person name="Mao J."/>
            <person name="Guo H."/>
            <person name="Dou H."/>
            <person name="Li T."/>
            <person name="Mu C."/>
            <person name="Jiang W."/>
            <person name="Fu Q."/>
            <person name="Fu X."/>
            <person name="Miao Y."/>
            <person name="Liu J."/>
            <person name="Yu Q."/>
            <person name="Li R."/>
            <person name="Liao H."/>
            <person name="Li X."/>
            <person name="Kong Y."/>
            <person name="Jiang Z."/>
            <person name="Chourrout D."/>
            <person name="Li R."/>
            <person name="Bao Z."/>
        </authorList>
    </citation>
    <scope>NUCLEOTIDE SEQUENCE [LARGE SCALE GENOMIC DNA]</scope>
    <source>
        <strain evidence="3 4">PY_sf001</strain>
    </source>
</reference>
<dbReference type="PANTHER" id="PTHR46228">
    <property type="entry name" value="KELCH DOMAIN-CONTAINING PROTEIN"/>
    <property type="match status" value="1"/>
</dbReference>
<evidence type="ECO:0000256" key="1">
    <source>
        <dbReference type="ARBA" id="ARBA00022441"/>
    </source>
</evidence>
<dbReference type="STRING" id="6573.A0A210QIS7"/>
<dbReference type="OrthoDB" id="432528at2759"/>
<keyword evidence="1" id="KW-0880">Kelch repeat</keyword>
<gene>
    <name evidence="3" type="ORF">KP79_PYT01165</name>
</gene>
<evidence type="ECO:0000256" key="2">
    <source>
        <dbReference type="ARBA" id="ARBA00022737"/>
    </source>
</evidence>
<organism evidence="3 4">
    <name type="scientific">Mizuhopecten yessoensis</name>
    <name type="common">Japanese scallop</name>
    <name type="synonym">Patinopecten yessoensis</name>
    <dbReference type="NCBI Taxonomy" id="6573"/>
    <lineage>
        <taxon>Eukaryota</taxon>
        <taxon>Metazoa</taxon>
        <taxon>Spiralia</taxon>
        <taxon>Lophotrochozoa</taxon>
        <taxon>Mollusca</taxon>
        <taxon>Bivalvia</taxon>
        <taxon>Autobranchia</taxon>
        <taxon>Pteriomorphia</taxon>
        <taxon>Pectinida</taxon>
        <taxon>Pectinoidea</taxon>
        <taxon>Pectinidae</taxon>
        <taxon>Mizuhopecten</taxon>
    </lineage>
</organism>
<dbReference type="PANTHER" id="PTHR46228:SF2">
    <property type="entry name" value="KELCH REPEAT PROTEIN (AFU_ORTHOLOGUE AFUA_4G14350)"/>
    <property type="match status" value="1"/>
</dbReference>
<keyword evidence="4" id="KW-1185">Reference proteome</keyword>
<dbReference type="SUPFAM" id="SSF117281">
    <property type="entry name" value="Kelch motif"/>
    <property type="match status" value="1"/>
</dbReference>
<dbReference type="AlphaFoldDB" id="A0A210QIS7"/>
<keyword evidence="2" id="KW-0677">Repeat</keyword>
<proteinExistence type="predicted"/>